<proteinExistence type="predicted"/>
<dbReference type="EMBL" id="FNBW01000005">
    <property type="protein sequence ID" value="SDF68992.1"/>
    <property type="molecule type" value="Genomic_DNA"/>
</dbReference>
<comment type="caution">
    <text evidence="1">The sequence shown here is derived from an EMBL/GenBank/DDBJ whole genome shotgun (WGS) entry which is preliminary data.</text>
</comment>
<dbReference type="AlphaFoldDB" id="A0A8G2EY71"/>
<gene>
    <name evidence="1" type="ORF">SAMN05660686_02078</name>
</gene>
<keyword evidence="2" id="KW-1185">Reference proteome</keyword>
<sequence>MMPNLKHPSPVVAVPSEFDEVLSTFESAMRRLAARSNFRVVVSTDMEAFVSFLGSAPGNDGVSPVFNPARVEIEDAFWISVIHHDQVIGTNAQRLFDCTRAGYYDQIRSGAVFGSEPKAPIDLLHKEPGTRGRCSHSGGIYVHPSYRGTGLSWFLPHLGRAIAIRKWRIDMCYGMVFDSLRRTNIAEKNYGAQRVVQMYSGSFPHKAGDVLLWSVESEAGFLVERIRKSLFEISNSPNKQMGDFAPVVRR</sequence>
<organism evidence="1 2">
    <name type="scientific">Thalassobaculum litoreum DSM 18839</name>
    <dbReference type="NCBI Taxonomy" id="1123362"/>
    <lineage>
        <taxon>Bacteria</taxon>
        <taxon>Pseudomonadati</taxon>
        <taxon>Pseudomonadota</taxon>
        <taxon>Alphaproteobacteria</taxon>
        <taxon>Rhodospirillales</taxon>
        <taxon>Thalassobaculaceae</taxon>
        <taxon>Thalassobaculum</taxon>
    </lineage>
</organism>
<accession>A0A8G2EY71</accession>
<reference evidence="1 2" key="1">
    <citation type="submission" date="2016-10" db="EMBL/GenBank/DDBJ databases">
        <authorList>
            <person name="Varghese N."/>
            <person name="Submissions S."/>
        </authorList>
    </citation>
    <scope>NUCLEOTIDE SEQUENCE [LARGE SCALE GENOMIC DNA]</scope>
    <source>
        <strain evidence="1 2">DSM 18839</strain>
    </source>
</reference>
<protein>
    <submittedName>
        <fullName evidence="1">Uncharacterized protein</fullName>
    </submittedName>
</protein>
<evidence type="ECO:0000313" key="2">
    <source>
        <dbReference type="Proteomes" id="UP000198615"/>
    </source>
</evidence>
<dbReference type="Proteomes" id="UP000198615">
    <property type="component" value="Unassembled WGS sequence"/>
</dbReference>
<evidence type="ECO:0000313" key="1">
    <source>
        <dbReference type="EMBL" id="SDF68992.1"/>
    </source>
</evidence>
<name>A0A8G2EY71_9PROT</name>